<gene>
    <name evidence="5" type="ordered locus">Daes_1780</name>
</gene>
<dbReference type="SUPFAM" id="SSF56784">
    <property type="entry name" value="HAD-like"/>
    <property type="match status" value="1"/>
</dbReference>
<protein>
    <recommendedName>
        <fullName evidence="4">phosphoglycolate phosphatase</fullName>
        <ecNumber evidence="4">3.1.3.18</ecNumber>
    </recommendedName>
</protein>
<comment type="pathway">
    <text evidence="2">Organic acid metabolism; glycolate biosynthesis; glycolate from 2-phosphoglycolate: step 1/1.</text>
</comment>
<comment type="similarity">
    <text evidence="3">Belongs to the HAD-like hydrolase superfamily. CbbY/CbbZ/Gph/YieH family.</text>
</comment>
<keyword evidence="5" id="KW-0378">Hydrolase</keyword>
<dbReference type="InterPro" id="IPR041492">
    <property type="entry name" value="HAD_2"/>
</dbReference>
<evidence type="ECO:0000313" key="5">
    <source>
        <dbReference type="EMBL" id="ADU62792.1"/>
    </source>
</evidence>
<dbReference type="STRING" id="643562.Daes_1780"/>
<dbReference type="HOGENOM" id="CLU_045011_19_3_7"/>
<dbReference type="eggNOG" id="COG0546">
    <property type="taxonomic scope" value="Bacteria"/>
</dbReference>
<organism evidence="5 6">
    <name type="scientific">Pseudodesulfovibrio aespoeensis (strain ATCC 700646 / DSM 10631 / Aspo-2)</name>
    <name type="common">Desulfovibrio aespoeensis</name>
    <dbReference type="NCBI Taxonomy" id="643562"/>
    <lineage>
        <taxon>Bacteria</taxon>
        <taxon>Pseudomonadati</taxon>
        <taxon>Thermodesulfobacteriota</taxon>
        <taxon>Desulfovibrionia</taxon>
        <taxon>Desulfovibrionales</taxon>
        <taxon>Desulfovibrionaceae</taxon>
    </lineage>
</organism>
<evidence type="ECO:0000256" key="1">
    <source>
        <dbReference type="ARBA" id="ARBA00000830"/>
    </source>
</evidence>
<evidence type="ECO:0000313" key="6">
    <source>
        <dbReference type="Proteomes" id="UP000002191"/>
    </source>
</evidence>
<dbReference type="KEGG" id="das:Daes_1780"/>
<dbReference type="SFLD" id="SFLDS00003">
    <property type="entry name" value="Haloacid_Dehalogenase"/>
    <property type="match status" value="1"/>
</dbReference>
<dbReference type="InterPro" id="IPR023214">
    <property type="entry name" value="HAD_sf"/>
</dbReference>
<dbReference type="AlphaFoldDB" id="E6VZ16"/>
<evidence type="ECO:0000256" key="2">
    <source>
        <dbReference type="ARBA" id="ARBA00004818"/>
    </source>
</evidence>
<reference evidence="5 6" key="2">
    <citation type="journal article" date="2014" name="Genome Announc.">
        <title>Complete Genome Sequence of the Subsurface, Mesophilic Sulfate-Reducing Bacterium Desulfovibrio aespoeensis Aspo-2.</title>
        <authorList>
            <person name="Pedersen K."/>
            <person name="Bengtsson A."/>
            <person name="Edlund J."/>
            <person name="Rabe L."/>
            <person name="Hazen T."/>
            <person name="Chakraborty R."/>
            <person name="Goodwin L."/>
            <person name="Shapiro N."/>
        </authorList>
    </citation>
    <scope>NUCLEOTIDE SEQUENCE [LARGE SCALE GENOMIC DNA]</scope>
    <source>
        <strain evidence="6">ATCC 700646 / DSM 10631 / Aspo-2</strain>
    </source>
</reference>
<dbReference type="Gene3D" id="3.40.50.1000">
    <property type="entry name" value="HAD superfamily/HAD-like"/>
    <property type="match status" value="1"/>
</dbReference>
<accession>E6VZ16</accession>
<dbReference type="Proteomes" id="UP000002191">
    <property type="component" value="Chromosome"/>
</dbReference>
<dbReference type="PANTHER" id="PTHR43434">
    <property type="entry name" value="PHOSPHOGLYCOLATE PHOSPHATASE"/>
    <property type="match status" value="1"/>
</dbReference>
<dbReference type="GO" id="GO:0005829">
    <property type="term" value="C:cytosol"/>
    <property type="evidence" value="ECO:0007669"/>
    <property type="project" value="TreeGrafter"/>
</dbReference>
<evidence type="ECO:0000256" key="3">
    <source>
        <dbReference type="ARBA" id="ARBA00006171"/>
    </source>
</evidence>
<dbReference type="Pfam" id="PF13419">
    <property type="entry name" value="HAD_2"/>
    <property type="match status" value="1"/>
</dbReference>
<name>E6VZ16_PSEA9</name>
<evidence type="ECO:0000256" key="4">
    <source>
        <dbReference type="ARBA" id="ARBA00013078"/>
    </source>
</evidence>
<proteinExistence type="inferred from homology"/>
<dbReference type="GO" id="GO:0006281">
    <property type="term" value="P:DNA repair"/>
    <property type="evidence" value="ECO:0007669"/>
    <property type="project" value="TreeGrafter"/>
</dbReference>
<sequence length="226" mass="25858">MALANQLMNPCLLRGLKCIIFDCDGVLIDSFEANMRYYGMIKERLGLPPLTDEEKSYVHTRTHKDSIRFIAPGELFRQAWAVVQEFDAKTLLPYLKRSEGIREFLWWLRNAGFKLAVNTSRTDSMGMILKLMDLEGFFFPVITSGKVATPKPHPEGVHRIMTAHRLAPQEVAYIGDSHVDEKTARAAGVRFWAYRDATLQAQVHIESFWEIKAAMQRSYKGLLPTH</sequence>
<dbReference type="EC" id="3.1.3.18" evidence="4"/>
<dbReference type="SFLD" id="SFLDG01129">
    <property type="entry name" value="C1.5:_HAD__Beta-PGM__Phosphata"/>
    <property type="match status" value="1"/>
</dbReference>
<dbReference type="InterPro" id="IPR050155">
    <property type="entry name" value="HAD-like_hydrolase_sf"/>
</dbReference>
<dbReference type="EMBL" id="CP002431">
    <property type="protein sequence ID" value="ADU62792.1"/>
    <property type="molecule type" value="Genomic_DNA"/>
</dbReference>
<dbReference type="InterPro" id="IPR036412">
    <property type="entry name" value="HAD-like_sf"/>
</dbReference>
<dbReference type="InterPro" id="IPR023198">
    <property type="entry name" value="PGP-like_dom2"/>
</dbReference>
<dbReference type="PANTHER" id="PTHR43434:SF1">
    <property type="entry name" value="PHOSPHOGLYCOLATE PHOSPHATASE"/>
    <property type="match status" value="1"/>
</dbReference>
<keyword evidence="6" id="KW-1185">Reference proteome</keyword>
<dbReference type="OrthoDB" id="9793014at2"/>
<comment type="catalytic activity">
    <reaction evidence="1">
        <text>2-phosphoglycolate + H2O = glycolate + phosphate</text>
        <dbReference type="Rhea" id="RHEA:14369"/>
        <dbReference type="ChEBI" id="CHEBI:15377"/>
        <dbReference type="ChEBI" id="CHEBI:29805"/>
        <dbReference type="ChEBI" id="CHEBI:43474"/>
        <dbReference type="ChEBI" id="CHEBI:58033"/>
        <dbReference type="EC" id="3.1.3.18"/>
    </reaction>
</comment>
<reference evidence="6" key="1">
    <citation type="submission" date="2010-12" db="EMBL/GenBank/DDBJ databases">
        <title>Complete sequence of Desulfovibrio aespoeensis Aspo-2.</title>
        <authorList>
            <consortium name="US DOE Joint Genome Institute"/>
            <person name="Lucas S."/>
            <person name="Copeland A."/>
            <person name="Lapidus A."/>
            <person name="Cheng J.-F."/>
            <person name="Goodwin L."/>
            <person name="Pitluck S."/>
            <person name="Chertkov O."/>
            <person name="Misra M."/>
            <person name="Detter J.C."/>
            <person name="Han C."/>
            <person name="Tapia R."/>
            <person name="Land M."/>
            <person name="Hauser L."/>
            <person name="Kyrpides N."/>
            <person name="Ivanova N."/>
            <person name="Ovchinnikova G."/>
            <person name="Pedersen K."/>
            <person name="Jagevall S."/>
            <person name="Hazen T."/>
            <person name="Woyke T."/>
        </authorList>
    </citation>
    <scope>NUCLEOTIDE SEQUENCE [LARGE SCALE GENOMIC DNA]</scope>
    <source>
        <strain evidence="6">ATCC 700646 / DSM 10631 / Aspo-2</strain>
    </source>
</reference>
<dbReference type="GO" id="GO:0008967">
    <property type="term" value="F:phosphoglycolate phosphatase activity"/>
    <property type="evidence" value="ECO:0007669"/>
    <property type="project" value="UniProtKB-EC"/>
</dbReference>
<dbReference type="RefSeq" id="WP_013514708.1">
    <property type="nucleotide sequence ID" value="NC_014844.1"/>
</dbReference>
<dbReference type="Gene3D" id="1.10.150.240">
    <property type="entry name" value="Putative phosphatase, domain 2"/>
    <property type="match status" value="1"/>
</dbReference>